<evidence type="ECO:0000259" key="3">
    <source>
        <dbReference type="PROSITE" id="PS00624"/>
    </source>
</evidence>
<dbReference type="InterPro" id="IPR000172">
    <property type="entry name" value="GMC_OxRdtase_N"/>
</dbReference>
<evidence type="ECO:0000313" key="4">
    <source>
        <dbReference type="EMBL" id="GAB1314248.1"/>
    </source>
</evidence>
<keyword evidence="2" id="KW-0732">Signal</keyword>
<dbReference type="SUPFAM" id="SSF54373">
    <property type="entry name" value="FAD-linked reductases, C-terminal domain"/>
    <property type="match status" value="1"/>
</dbReference>
<dbReference type="Gene3D" id="3.30.560.10">
    <property type="entry name" value="Glucose Oxidase, domain 3"/>
    <property type="match status" value="1"/>
</dbReference>
<dbReference type="GeneID" id="98175201"/>
<dbReference type="PANTHER" id="PTHR11552:SF115">
    <property type="entry name" value="DEHYDROGENASE XPTC-RELATED"/>
    <property type="match status" value="1"/>
</dbReference>
<dbReference type="InterPro" id="IPR007867">
    <property type="entry name" value="GMC_OxRtase_C"/>
</dbReference>
<evidence type="ECO:0000313" key="5">
    <source>
        <dbReference type="Proteomes" id="UP001628179"/>
    </source>
</evidence>
<feature type="domain" description="Glucose-methanol-choline oxidoreductase N-terminal" evidence="3">
    <location>
        <begin position="309"/>
        <end position="323"/>
    </location>
</feature>
<accession>A0ABQ0G8Z8</accession>
<dbReference type="PIRSF" id="PIRSF000137">
    <property type="entry name" value="Alcohol_oxidase"/>
    <property type="match status" value="1"/>
</dbReference>
<comment type="caution">
    <text evidence="4">The sequence shown here is derived from an EMBL/GenBank/DDBJ whole genome shotgun (WGS) entry which is preliminary data.</text>
</comment>
<evidence type="ECO:0000256" key="2">
    <source>
        <dbReference type="SAM" id="SignalP"/>
    </source>
</evidence>
<dbReference type="Proteomes" id="UP001628179">
    <property type="component" value="Unassembled WGS sequence"/>
</dbReference>
<gene>
    <name evidence="4" type="ORF">MFIFM68171_04458</name>
</gene>
<feature type="signal peptide" evidence="2">
    <location>
        <begin position="1"/>
        <end position="22"/>
    </location>
</feature>
<dbReference type="SUPFAM" id="SSF51905">
    <property type="entry name" value="FAD/NAD(P)-binding domain"/>
    <property type="match status" value="1"/>
</dbReference>
<dbReference type="RefSeq" id="XP_070915979.1">
    <property type="nucleotide sequence ID" value="XM_071059878.1"/>
</dbReference>
<dbReference type="Pfam" id="PF00732">
    <property type="entry name" value="GMC_oxred_N"/>
    <property type="match status" value="1"/>
</dbReference>
<dbReference type="InterPro" id="IPR012132">
    <property type="entry name" value="GMC_OxRdtase"/>
</dbReference>
<evidence type="ECO:0000256" key="1">
    <source>
        <dbReference type="ARBA" id="ARBA00010790"/>
    </source>
</evidence>
<comment type="similarity">
    <text evidence="1">Belongs to the GMC oxidoreductase family.</text>
</comment>
<dbReference type="PROSITE" id="PS00624">
    <property type="entry name" value="GMC_OXRED_2"/>
    <property type="match status" value="1"/>
</dbReference>
<protein>
    <submittedName>
        <fullName evidence="4">Pyranose dehydrogenase (Acceptor)</fullName>
    </submittedName>
</protein>
<dbReference type="PANTHER" id="PTHR11552">
    <property type="entry name" value="GLUCOSE-METHANOL-CHOLINE GMC OXIDOREDUCTASE"/>
    <property type="match status" value="1"/>
</dbReference>
<reference evidence="4 5" key="1">
    <citation type="submission" date="2024-09" db="EMBL/GenBank/DDBJ databases">
        <title>Itraconazole resistance in Madurella fahalii resulting from another homologue of gene encoding cytochrome P450 14-alpha sterol demethylase (CYP51).</title>
        <authorList>
            <person name="Yoshioka I."/>
            <person name="Fahal A.H."/>
            <person name="Kaneko S."/>
            <person name="Yaguchi T."/>
        </authorList>
    </citation>
    <scope>NUCLEOTIDE SEQUENCE [LARGE SCALE GENOMIC DNA]</scope>
    <source>
        <strain evidence="4 5">IFM 68171</strain>
    </source>
</reference>
<dbReference type="InterPro" id="IPR036188">
    <property type="entry name" value="FAD/NAD-bd_sf"/>
</dbReference>
<dbReference type="Gene3D" id="3.50.50.60">
    <property type="entry name" value="FAD/NAD(P)-binding domain"/>
    <property type="match status" value="1"/>
</dbReference>
<name>A0ABQ0G8Z8_9PEZI</name>
<dbReference type="EMBL" id="BAAFSV010000002">
    <property type="protein sequence ID" value="GAB1314248.1"/>
    <property type="molecule type" value="Genomic_DNA"/>
</dbReference>
<dbReference type="Pfam" id="PF05199">
    <property type="entry name" value="GMC_oxred_C"/>
    <property type="match status" value="1"/>
</dbReference>
<feature type="chain" id="PRO_5047281545" evidence="2">
    <location>
        <begin position="23"/>
        <end position="627"/>
    </location>
</feature>
<organism evidence="4 5">
    <name type="scientific">Madurella fahalii</name>
    <dbReference type="NCBI Taxonomy" id="1157608"/>
    <lineage>
        <taxon>Eukaryota</taxon>
        <taxon>Fungi</taxon>
        <taxon>Dikarya</taxon>
        <taxon>Ascomycota</taxon>
        <taxon>Pezizomycotina</taxon>
        <taxon>Sordariomycetes</taxon>
        <taxon>Sordariomycetidae</taxon>
        <taxon>Sordariales</taxon>
        <taxon>Sordariales incertae sedis</taxon>
        <taxon>Madurella</taxon>
    </lineage>
</organism>
<sequence length="627" mass="69337">MASLRFLALSLQLLLSLELGLCYPHLWHEFKQRQIERRQMKDSYDYIVVGGGQSGLVVANRLSEDPEATVLIVEYGYFDNSRAVLEPRITLRQQNMFNVTSVPQPGLGNRRQRVPSACVVGGGSAVNGMMLNRGAADDYDNWEKLNNPGWGWDGLLPYFVKSTTLQAPSPQLQADFNITWNASAYGTDGPIHVSFASYQWPSIKIQYQALTEAGAVPQLCGADGKAYGVFWYTNAIDNTTVTRSYARTGYYDPVKDRANLEILTGWRVNEVEIDENKHATGIRMQPRGTPNGQNITIIRAKKEIILTAGSLHSPQILQRSGIGPKWLLDQANISVLVDLPGVGSNLQDHPSGRVSFTYMKNIEPNPQTRWQNATFEAWVQEQWREHRTGPMAITTGNTVGLLPLKLISPTRWRSIVSTYLSQSAASYLPSTYTPSQILGYEAQRAILADSMSREDNAVVELPIQAHSSFSLIMTKEVSRGTVLLNSSDVYAEPIVDYGTFMNPVDVAIQVENIRWTRELHKTETMQQYFAPEEQSPGANVTSDEDLTRVARTMTSSTTAHLSGTCAMMPREYGGVVDAELRVHGVGGLSVADSSVQPLIPGAHLCATVYAVAEKAADLIKARHQKVL</sequence>
<proteinExistence type="inferred from homology"/>
<keyword evidence="5" id="KW-1185">Reference proteome</keyword>